<dbReference type="EMBL" id="WOSY01000004">
    <property type="protein sequence ID" value="NHN88115.1"/>
    <property type="molecule type" value="Genomic_DNA"/>
</dbReference>
<dbReference type="InterPro" id="IPR003749">
    <property type="entry name" value="ThiS/MoaD-like"/>
</dbReference>
<accession>A0ABX0K1J0</accession>
<reference evidence="1 2" key="1">
    <citation type="journal article" date="2020" name="Int. J. Syst. Evol. Microbiol.">
        <title>Novel acetic acid bacteria from cider fermentations: Acetobacter conturbans sp. nov. and Acetobacter fallax sp. nov.</title>
        <authorList>
            <person name="Sombolestani A.S."/>
            <person name="Cleenwerck I."/>
            <person name="Cnockaert M."/>
            <person name="Borremans W."/>
            <person name="Wieme A.D."/>
            <person name="De Vuyst L."/>
            <person name="Vandamme P."/>
        </authorList>
    </citation>
    <scope>NUCLEOTIDE SEQUENCE [LARGE SCALE GENOMIC DNA]</scope>
    <source>
        <strain evidence="1 2">LMG 1627</strain>
    </source>
</reference>
<dbReference type="Pfam" id="PF02597">
    <property type="entry name" value="ThiS"/>
    <property type="match status" value="1"/>
</dbReference>
<keyword evidence="2" id="KW-1185">Reference proteome</keyword>
<evidence type="ECO:0000313" key="2">
    <source>
        <dbReference type="Proteomes" id="UP000631653"/>
    </source>
</evidence>
<gene>
    <name evidence="1" type="primary">thiS</name>
    <name evidence="1" type="ORF">GOB81_05670</name>
</gene>
<dbReference type="CDD" id="cd00565">
    <property type="entry name" value="Ubl_ThiS"/>
    <property type="match status" value="1"/>
</dbReference>
<dbReference type="InterPro" id="IPR016155">
    <property type="entry name" value="Mopterin_synth/thiamin_S_b"/>
</dbReference>
<sequence length="65" mass="6757">MNILVNDETRAVTSRTLAALVDELGLSGARIATAVGGEFVPASRRSQLSISEGMKIEIVAPMQGG</sequence>
<evidence type="ECO:0000313" key="1">
    <source>
        <dbReference type="EMBL" id="NHN88115.1"/>
    </source>
</evidence>
<dbReference type="InterPro" id="IPR010035">
    <property type="entry name" value="Thi_S"/>
</dbReference>
<dbReference type="InterPro" id="IPR012675">
    <property type="entry name" value="Beta-grasp_dom_sf"/>
</dbReference>
<protein>
    <submittedName>
        <fullName evidence="1">Sulfur carrier protein ThiS</fullName>
    </submittedName>
</protein>
<comment type="caution">
    <text evidence="1">The sequence shown here is derived from an EMBL/GenBank/DDBJ whole genome shotgun (WGS) entry which is preliminary data.</text>
</comment>
<name>A0ABX0K1J0_9PROT</name>
<organism evidence="1 2">
    <name type="scientific">Acetobacter conturbans</name>
    <dbReference type="NCBI Taxonomy" id="1737472"/>
    <lineage>
        <taxon>Bacteria</taxon>
        <taxon>Pseudomonadati</taxon>
        <taxon>Pseudomonadota</taxon>
        <taxon>Alphaproteobacteria</taxon>
        <taxon>Acetobacterales</taxon>
        <taxon>Acetobacteraceae</taxon>
        <taxon>Acetobacter</taxon>
    </lineage>
</organism>
<dbReference type="PANTHER" id="PTHR34472:SF1">
    <property type="entry name" value="SULFUR CARRIER PROTEIN THIS"/>
    <property type="match status" value="1"/>
</dbReference>
<dbReference type="RefSeq" id="WP_173569406.1">
    <property type="nucleotide sequence ID" value="NZ_WOSY01000004.1"/>
</dbReference>
<dbReference type="Gene3D" id="3.10.20.30">
    <property type="match status" value="1"/>
</dbReference>
<dbReference type="NCBIfam" id="TIGR01683">
    <property type="entry name" value="thiS"/>
    <property type="match status" value="1"/>
</dbReference>
<dbReference type="Proteomes" id="UP000631653">
    <property type="component" value="Unassembled WGS sequence"/>
</dbReference>
<proteinExistence type="predicted"/>
<dbReference type="SUPFAM" id="SSF54285">
    <property type="entry name" value="MoaD/ThiS"/>
    <property type="match status" value="1"/>
</dbReference>
<dbReference type="PANTHER" id="PTHR34472">
    <property type="entry name" value="SULFUR CARRIER PROTEIN THIS"/>
    <property type="match status" value="1"/>
</dbReference>